<dbReference type="RefSeq" id="WP_328236986.1">
    <property type="nucleotide sequence ID" value="NZ_JAROAS010000015.1"/>
</dbReference>
<accession>A0ABU6NJM3</accession>
<evidence type="ECO:0000313" key="2">
    <source>
        <dbReference type="Proteomes" id="UP001341820"/>
    </source>
</evidence>
<organism evidence="1 2">
    <name type="scientific">Shouchella miscanthi</name>
    <dbReference type="NCBI Taxonomy" id="2598861"/>
    <lineage>
        <taxon>Bacteria</taxon>
        <taxon>Bacillati</taxon>
        <taxon>Bacillota</taxon>
        <taxon>Bacilli</taxon>
        <taxon>Bacillales</taxon>
        <taxon>Bacillaceae</taxon>
        <taxon>Shouchella</taxon>
    </lineage>
</organism>
<keyword evidence="2" id="KW-1185">Reference proteome</keyword>
<reference evidence="1 2" key="1">
    <citation type="submission" date="2023-03" db="EMBL/GenBank/DDBJ databases">
        <title>Bacillus Genome Sequencing.</title>
        <authorList>
            <person name="Dunlap C."/>
        </authorList>
    </citation>
    <scope>NUCLEOTIDE SEQUENCE [LARGE SCALE GENOMIC DNA]</scope>
    <source>
        <strain evidence="1 2">B-4107</strain>
    </source>
</reference>
<dbReference type="EMBL" id="JAROAS010000015">
    <property type="protein sequence ID" value="MED4128197.1"/>
    <property type="molecule type" value="Genomic_DNA"/>
</dbReference>
<comment type="caution">
    <text evidence="1">The sequence shown here is derived from an EMBL/GenBank/DDBJ whole genome shotgun (WGS) entry which is preliminary data.</text>
</comment>
<name>A0ABU6NJM3_9BACI</name>
<dbReference type="Proteomes" id="UP001341820">
    <property type="component" value="Unassembled WGS sequence"/>
</dbReference>
<protein>
    <submittedName>
        <fullName evidence="1">Uncharacterized protein</fullName>
    </submittedName>
</protein>
<gene>
    <name evidence="1" type="ORF">P5F74_08670</name>
</gene>
<sequence>MFKNKQQVRSIHYKGHYLIELPFFGHRLYREENEGTLKAKTVLVEVIVGSEPDSKRNKLATVIIHEDNEGYAVQNFYEEISSILMQSYLPKFMSPVHFELIEWVDFFSNPYDKESKPHVVSGLKWDEKKARVHGDLRWTQVKEEWYVDYLSNPNSHSKENWF</sequence>
<evidence type="ECO:0000313" key="1">
    <source>
        <dbReference type="EMBL" id="MED4128197.1"/>
    </source>
</evidence>
<proteinExistence type="predicted"/>